<dbReference type="AlphaFoldDB" id="A0A8J4FYE5"/>
<feature type="compositionally biased region" description="Acidic residues" evidence="1">
    <location>
        <begin position="93"/>
        <end position="117"/>
    </location>
</feature>
<accession>A0A8J4FYE5</accession>
<proteinExistence type="predicted"/>
<dbReference type="Proteomes" id="UP000722791">
    <property type="component" value="Unassembled WGS sequence"/>
</dbReference>
<comment type="caution">
    <text evidence="2">The sequence shown here is derived from an EMBL/GenBank/DDBJ whole genome shotgun (WGS) entry which is preliminary data.</text>
</comment>
<feature type="compositionally biased region" description="Basic and acidic residues" evidence="1">
    <location>
        <begin position="123"/>
        <end position="137"/>
    </location>
</feature>
<feature type="region of interest" description="Disordered" evidence="1">
    <location>
        <begin position="78"/>
        <end position="161"/>
    </location>
</feature>
<name>A0A8J4FYE5_9CHLO</name>
<organism evidence="2 3">
    <name type="scientific">Volvox reticuliferus</name>
    <dbReference type="NCBI Taxonomy" id="1737510"/>
    <lineage>
        <taxon>Eukaryota</taxon>
        <taxon>Viridiplantae</taxon>
        <taxon>Chlorophyta</taxon>
        <taxon>core chlorophytes</taxon>
        <taxon>Chlorophyceae</taxon>
        <taxon>CS clade</taxon>
        <taxon>Chlamydomonadales</taxon>
        <taxon>Volvocaceae</taxon>
        <taxon>Volvox</taxon>
    </lineage>
</organism>
<evidence type="ECO:0000256" key="1">
    <source>
        <dbReference type="SAM" id="MobiDB-lite"/>
    </source>
</evidence>
<evidence type="ECO:0000313" key="2">
    <source>
        <dbReference type="EMBL" id="GIM16701.1"/>
    </source>
</evidence>
<gene>
    <name evidence="2" type="ORF">Vretimale_19297</name>
</gene>
<dbReference type="OrthoDB" id="547380at2759"/>
<protein>
    <submittedName>
        <fullName evidence="2">Uncharacterized protein</fullName>
    </submittedName>
</protein>
<sequence length="243" mass="27258">MSVFVYDKPTCDRFYIYTFTNAILYPMSHIRTLHLAARPGSDDNFLAIIPFETDTTMLVAPFSPAIVKYYADMLRRMPRQEQSRGSTGTDKRDDDEDASDEEEITDDDDDGQLEQDEPAQGSKQERKDVDGSEKDVSSDYNSSDYERLESDDIDDDPPELSDRDAEYFASVFSQQKVLRLRMHPGQMVLLDGNTIHAGDAGKPNSWSPRLQVYAHSKKVINTTSKALACCHSSGANGYGVLTT</sequence>
<dbReference type="EMBL" id="BNCQ01000083">
    <property type="protein sequence ID" value="GIM16701.1"/>
    <property type="molecule type" value="Genomic_DNA"/>
</dbReference>
<reference evidence="2" key="1">
    <citation type="journal article" date="2021" name="Proc. Natl. Acad. Sci. U.S.A.">
        <title>Three genomes in the algal genus Volvox reveal the fate of a haploid sex-determining region after a transition to homothallism.</title>
        <authorList>
            <person name="Yamamoto K."/>
            <person name="Hamaji T."/>
            <person name="Kawai-Toyooka H."/>
            <person name="Matsuzaki R."/>
            <person name="Takahashi F."/>
            <person name="Nishimura Y."/>
            <person name="Kawachi M."/>
            <person name="Noguchi H."/>
            <person name="Minakuchi Y."/>
            <person name="Umen J.G."/>
            <person name="Toyoda A."/>
            <person name="Nozaki H."/>
        </authorList>
    </citation>
    <scope>NUCLEOTIDE SEQUENCE</scope>
    <source>
        <strain evidence="2">NIES-3785</strain>
    </source>
</reference>
<evidence type="ECO:0000313" key="3">
    <source>
        <dbReference type="Proteomes" id="UP000722791"/>
    </source>
</evidence>